<accession>A0A197K5Z6</accession>
<proteinExistence type="predicted"/>
<dbReference type="SUPFAM" id="SSF52058">
    <property type="entry name" value="L domain-like"/>
    <property type="match status" value="1"/>
</dbReference>
<name>A0A197K5Z6_9FUNG</name>
<dbReference type="EMBL" id="KV442024">
    <property type="protein sequence ID" value="OAQ32593.1"/>
    <property type="molecule type" value="Genomic_DNA"/>
</dbReference>
<organism evidence="2 3">
    <name type="scientific">Linnemannia elongata AG-77</name>
    <dbReference type="NCBI Taxonomy" id="1314771"/>
    <lineage>
        <taxon>Eukaryota</taxon>
        <taxon>Fungi</taxon>
        <taxon>Fungi incertae sedis</taxon>
        <taxon>Mucoromycota</taxon>
        <taxon>Mortierellomycotina</taxon>
        <taxon>Mortierellomycetes</taxon>
        <taxon>Mortierellales</taxon>
        <taxon>Mortierellaceae</taxon>
        <taxon>Linnemannia</taxon>
    </lineage>
</organism>
<feature type="region of interest" description="Disordered" evidence="1">
    <location>
        <begin position="656"/>
        <end position="675"/>
    </location>
</feature>
<reference evidence="2 3" key="1">
    <citation type="submission" date="2016-05" db="EMBL/GenBank/DDBJ databases">
        <title>Genome sequencing reveals origins of a unique bacterial endosymbiosis in the earliest lineages of terrestrial Fungi.</title>
        <authorList>
            <consortium name="DOE Joint Genome Institute"/>
            <person name="Uehling J."/>
            <person name="Gryganskyi A."/>
            <person name="Hameed K."/>
            <person name="Tschaplinski T."/>
            <person name="Misztal P."/>
            <person name="Wu S."/>
            <person name="Desiro A."/>
            <person name="Vande Pol N."/>
            <person name="Du Z.-Y."/>
            <person name="Zienkiewicz A."/>
            <person name="Zienkiewicz K."/>
            <person name="Morin E."/>
            <person name="Tisserant E."/>
            <person name="Splivallo R."/>
            <person name="Hainaut M."/>
            <person name="Henrissat B."/>
            <person name="Ohm R."/>
            <person name="Kuo A."/>
            <person name="Yan J."/>
            <person name="Lipzen A."/>
            <person name="Nolan M."/>
            <person name="Labutti K."/>
            <person name="Barry K."/>
            <person name="Goldstein A."/>
            <person name="Labbe J."/>
            <person name="Schadt C."/>
            <person name="Tuskan G."/>
            <person name="Grigoriev I."/>
            <person name="Martin F."/>
            <person name="Vilgalys R."/>
            <person name="Bonito G."/>
        </authorList>
    </citation>
    <scope>NUCLEOTIDE SEQUENCE [LARGE SCALE GENOMIC DNA]</scope>
    <source>
        <strain evidence="2 3">AG-77</strain>
    </source>
</reference>
<dbReference type="AlphaFoldDB" id="A0A197K5Z6"/>
<protein>
    <recommendedName>
        <fullName evidence="4">F-box domain-containing protein</fullName>
    </recommendedName>
</protein>
<evidence type="ECO:0008006" key="4">
    <source>
        <dbReference type="Google" id="ProtNLM"/>
    </source>
</evidence>
<gene>
    <name evidence="2" type="ORF">K457DRAFT_16159</name>
</gene>
<dbReference type="InterPro" id="IPR032675">
    <property type="entry name" value="LRR_dom_sf"/>
</dbReference>
<keyword evidence="3" id="KW-1185">Reference proteome</keyword>
<dbReference type="PROSITE" id="PS50270">
    <property type="entry name" value="NGF_2"/>
    <property type="match status" value="1"/>
</dbReference>
<dbReference type="OrthoDB" id="2427577at2759"/>
<dbReference type="Gene3D" id="3.80.10.10">
    <property type="entry name" value="Ribonuclease Inhibitor"/>
    <property type="match status" value="1"/>
</dbReference>
<evidence type="ECO:0000313" key="2">
    <source>
        <dbReference type="EMBL" id="OAQ32593.1"/>
    </source>
</evidence>
<evidence type="ECO:0000313" key="3">
    <source>
        <dbReference type="Proteomes" id="UP000078512"/>
    </source>
</evidence>
<dbReference type="Proteomes" id="UP000078512">
    <property type="component" value="Unassembled WGS sequence"/>
</dbReference>
<sequence length="864" mass="100207">MSDSPLPLECLQGAIRILSDNLDIHSLTVLLRVNRFFAEATLPFLYTDPFREHFSTLEEWTERRSLVLVRTLLRQVPADDLTPLLRTFYFGSSQDFDCSLDPLPAEDHESYAPVLFYLPHVRSLISDNFPRCKLPCDHLVVILKTVGLYDQYAADDLYGGVDPNYSDYFVAHAFREDIRRQLGWALCVPELVQNLSIAVSDCWRFLERVERFARLTSVRFSFDKQHEFGRDWIERMTPEAKARELEFREERRVHLETMVQFVREHAQIHKGVLRHATCENAYHLRGVRLLCQLCPEEYQLALLDCLPPLYNPKVLDTDNLRQFASKFRETNLECVEEFENVYADEQTMNFLETKGPFLHRCRALRKVNMIAFGDKDLFEWAVLEKQEYDRLMNRGEVPERQLVPVEHVSIQFDQEGYGPQIDSIAQGFGNTLESLSAEWANGFSSYGEPDQVAVAFGKLWYLPRLRTLSVNTRIAHLFLDPEALLGCPNVQEITLIDWKTDYSLAGLQPWKHAYLPELTSLKVNGTAARTFHPNTLHHSPKLEVLHIGVGTNTGIDDIPDIGDILHLLPETGGSGSEQTGAVGGVSPAELLISFPRWSWDWYLPCLRDLFMTAEYALCFQFRMLRETPNLETLSLHMQKTIYMDVHELERHEFSVDDLRENDSNNTHRNDSNDEKKSKARMFIKLPKLINLQIIGSWTIRHEFWETAFEKVMPNLLSVQESQCRGFDEQDWVSALSNLPRLVRAYSSRHVWSGDPEIDEWTLKDLGLMEKEESNDEEKESGEDEEEEDVEGEYEQDEEEEEEEEEEEHFRLVNQGWRPVMYGFGREGREPIPDMGVYETEFRFEESSKIYVRQKSKVATAAISG</sequence>
<feature type="compositionally biased region" description="Acidic residues" evidence="1">
    <location>
        <begin position="772"/>
        <end position="806"/>
    </location>
</feature>
<feature type="region of interest" description="Disordered" evidence="1">
    <location>
        <begin position="770"/>
        <end position="811"/>
    </location>
</feature>
<evidence type="ECO:0000256" key="1">
    <source>
        <dbReference type="SAM" id="MobiDB-lite"/>
    </source>
</evidence>